<dbReference type="Proteomes" id="UP000051335">
    <property type="component" value="Unassembled WGS sequence"/>
</dbReference>
<dbReference type="Pfam" id="PF20192">
    <property type="entry name" value="DUF6555"/>
    <property type="match status" value="1"/>
</dbReference>
<sequence>MCFASRQSRSTTMADEKHYRIDYLLHGSYKTFYIRAGAMDNKEAWHWASVDAGFGAIPKYRSDPVPKLSKPQAEKLGLSNVEWARA</sequence>
<comment type="caution">
    <text evidence="1">The sequence shown here is derived from an EMBL/GenBank/DDBJ whole genome shotgun (WGS) entry which is preliminary data.</text>
</comment>
<keyword evidence="2" id="KW-1185">Reference proteome</keyword>
<dbReference type="AlphaFoldDB" id="A0A0P9NNK8"/>
<protein>
    <submittedName>
        <fullName evidence="1">Uncharacterized protein</fullName>
    </submittedName>
</protein>
<name>A0A0P9NNK8_9PSED</name>
<dbReference type="PATRIC" id="fig|317659.3.peg.2894"/>
<evidence type="ECO:0000313" key="1">
    <source>
        <dbReference type="EMBL" id="KPX05232.1"/>
    </source>
</evidence>
<evidence type="ECO:0000313" key="2">
    <source>
        <dbReference type="Proteomes" id="UP000051335"/>
    </source>
</evidence>
<dbReference type="InterPro" id="IPR046685">
    <property type="entry name" value="DUF6555"/>
</dbReference>
<reference evidence="1 2" key="1">
    <citation type="submission" date="2015-09" db="EMBL/GenBank/DDBJ databases">
        <title>Genome announcement of multiple Pseudomonas syringae strains.</title>
        <authorList>
            <person name="Thakur S."/>
            <person name="Wang P.W."/>
            <person name="Gong Y."/>
            <person name="Weir B.S."/>
            <person name="Guttman D.S."/>
        </authorList>
    </citation>
    <scope>NUCLEOTIDE SEQUENCE [LARGE SCALE GENOMIC DNA]</scope>
    <source>
        <strain evidence="1 2">ICMP17001</strain>
    </source>
</reference>
<proteinExistence type="predicted"/>
<accession>A0A0P9NNK8</accession>
<gene>
    <name evidence="1" type="ORF">ALO75_01869</name>
</gene>
<organism evidence="1 2">
    <name type="scientific">Pseudomonas syringae pv. coryli</name>
    <dbReference type="NCBI Taxonomy" id="317659"/>
    <lineage>
        <taxon>Bacteria</taxon>
        <taxon>Pseudomonadati</taxon>
        <taxon>Pseudomonadota</taxon>
        <taxon>Gammaproteobacteria</taxon>
        <taxon>Pseudomonadales</taxon>
        <taxon>Pseudomonadaceae</taxon>
        <taxon>Pseudomonas</taxon>
    </lineage>
</organism>
<dbReference type="EMBL" id="LJQC01000257">
    <property type="protein sequence ID" value="KPX05232.1"/>
    <property type="molecule type" value="Genomic_DNA"/>
</dbReference>